<evidence type="ECO:0000256" key="6">
    <source>
        <dbReference type="SAM" id="MobiDB-lite"/>
    </source>
</evidence>
<dbReference type="GO" id="GO:0016020">
    <property type="term" value="C:membrane"/>
    <property type="evidence" value="ECO:0007669"/>
    <property type="project" value="UniProtKB-SubCell"/>
</dbReference>
<evidence type="ECO:0000313" key="9">
    <source>
        <dbReference type="EMBL" id="EPS35235.1"/>
    </source>
</evidence>
<evidence type="ECO:0000259" key="8">
    <source>
        <dbReference type="Pfam" id="PF20684"/>
    </source>
</evidence>
<feature type="region of interest" description="Disordered" evidence="6">
    <location>
        <begin position="341"/>
        <end position="375"/>
    </location>
</feature>
<feature type="transmembrane region" description="Helical" evidence="7">
    <location>
        <begin position="180"/>
        <end position="201"/>
    </location>
</feature>
<reference evidence="10" key="2">
    <citation type="submission" date="2013-04" db="EMBL/GenBank/DDBJ databases">
        <title>Genomic mechanisms accounting for the adaptation to parasitism in nematode-trapping fungi.</title>
        <authorList>
            <person name="Ahren D.G."/>
        </authorList>
    </citation>
    <scope>NUCLEOTIDE SEQUENCE [LARGE SCALE GENOMIC DNA]</scope>
    <source>
        <strain evidence="10">CBS 200.50</strain>
    </source>
</reference>
<evidence type="ECO:0000256" key="2">
    <source>
        <dbReference type="ARBA" id="ARBA00022692"/>
    </source>
</evidence>
<gene>
    <name evidence="9" type="ORF">H072_11564</name>
</gene>
<dbReference type="Pfam" id="PF20684">
    <property type="entry name" value="Fung_rhodopsin"/>
    <property type="match status" value="1"/>
</dbReference>
<dbReference type="PANTHER" id="PTHR33048">
    <property type="entry name" value="PTH11-LIKE INTEGRAL MEMBRANE PROTEIN (AFU_ORTHOLOGUE AFUA_5G11245)"/>
    <property type="match status" value="1"/>
</dbReference>
<feature type="transmembrane region" description="Helical" evidence="7">
    <location>
        <begin position="71"/>
        <end position="91"/>
    </location>
</feature>
<dbReference type="Proteomes" id="UP000015100">
    <property type="component" value="Unassembled WGS sequence"/>
</dbReference>
<comment type="caution">
    <text evidence="9">The sequence shown here is derived from an EMBL/GenBank/DDBJ whole genome shotgun (WGS) entry which is preliminary data.</text>
</comment>
<dbReference type="STRING" id="1284197.S7ZWV9"/>
<keyword evidence="2 7" id="KW-0812">Transmembrane</keyword>
<dbReference type="AlphaFoldDB" id="S7ZWV9"/>
<protein>
    <recommendedName>
        <fullName evidence="8">Rhodopsin domain-containing protein</fullName>
    </recommendedName>
</protein>
<evidence type="ECO:0000256" key="7">
    <source>
        <dbReference type="SAM" id="Phobius"/>
    </source>
</evidence>
<comment type="similarity">
    <text evidence="5">Belongs to the SAT4 family.</text>
</comment>
<comment type="subcellular location">
    <subcellularLocation>
        <location evidence="1">Membrane</location>
        <topology evidence="1">Multi-pass membrane protein</topology>
    </subcellularLocation>
</comment>
<evidence type="ECO:0000256" key="1">
    <source>
        <dbReference type="ARBA" id="ARBA00004141"/>
    </source>
</evidence>
<organism evidence="9 10">
    <name type="scientific">Dactylellina haptotyla (strain CBS 200.50)</name>
    <name type="common">Nematode-trapping fungus</name>
    <name type="synonym">Monacrosporium haptotylum</name>
    <dbReference type="NCBI Taxonomy" id="1284197"/>
    <lineage>
        <taxon>Eukaryota</taxon>
        <taxon>Fungi</taxon>
        <taxon>Dikarya</taxon>
        <taxon>Ascomycota</taxon>
        <taxon>Pezizomycotina</taxon>
        <taxon>Orbiliomycetes</taxon>
        <taxon>Orbiliales</taxon>
        <taxon>Orbiliaceae</taxon>
        <taxon>Dactylellina</taxon>
    </lineage>
</organism>
<sequence length="473" mass="51817">MAVNITSNPFNSSDPFAPLLNSTGINLHNYPSTASNPLLSKPIPPDVVASWPAPNYINPATKHAQMFGWELGLLGTAVIAVVLRLYARIWMVRPIWGIGGDDWGIGIGLLFAIGLTVVQLNSTRYGYGLHIWDVKPEWIAPMRKMAFCTQIFFVLSTTVTKISILYFYLRLSASPTFRLLVHGGIVFISLTGISFLFVVIFQCSPIRSYWDLTLPRARCIDESAANIANAVINSLCDLYVFSLPIKDMLGLRLPLRQRISLVVLFSLGGVVCIAGWLRVWQLSSVLTKTYDNTWHGPTLYILTAVECDLAILCGCLPALKPLMTKVIPGLRKFSTRRFSSGGLTTGSGSERRGSKGKESTLGSVSGSGGVGKRRGALSGMSLGPCPYSDPSKLQDPVELLAEQRAKLVNSMVGRTSNSDIPLYEHILKSTSRLPMQENGEVENEKQEEQSSDLERGPTGELGECNYTIDQPKK</sequence>
<reference evidence="9 10" key="1">
    <citation type="journal article" date="2013" name="PLoS Genet.">
        <title>Genomic mechanisms accounting for the adaptation to parasitism in nematode-trapping fungi.</title>
        <authorList>
            <person name="Meerupati T."/>
            <person name="Andersson K.M."/>
            <person name="Friman E."/>
            <person name="Kumar D."/>
            <person name="Tunlid A."/>
            <person name="Ahren D."/>
        </authorList>
    </citation>
    <scope>NUCLEOTIDE SEQUENCE [LARGE SCALE GENOMIC DNA]</scope>
    <source>
        <strain evidence="9 10">CBS 200.50</strain>
    </source>
</reference>
<dbReference type="eggNOG" id="ENOG502SMK9">
    <property type="taxonomic scope" value="Eukaryota"/>
</dbReference>
<accession>S7ZWV9</accession>
<feature type="compositionally biased region" description="Basic and acidic residues" evidence="6">
    <location>
        <begin position="349"/>
        <end position="358"/>
    </location>
</feature>
<feature type="domain" description="Rhodopsin" evidence="8">
    <location>
        <begin position="83"/>
        <end position="324"/>
    </location>
</feature>
<dbReference type="EMBL" id="AQGS01001233">
    <property type="protein sequence ID" value="EPS35235.1"/>
    <property type="molecule type" value="Genomic_DNA"/>
</dbReference>
<feature type="transmembrane region" description="Helical" evidence="7">
    <location>
        <begin position="145"/>
        <end position="168"/>
    </location>
</feature>
<feature type="transmembrane region" description="Helical" evidence="7">
    <location>
        <begin position="299"/>
        <end position="319"/>
    </location>
</feature>
<evidence type="ECO:0000313" key="10">
    <source>
        <dbReference type="Proteomes" id="UP000015100"/>
    </source>
</evidence>
<evidence type="ECO:0000256" key="5">
    <source>
        <dbReference type="ARBA" id="ARBA00038359"/>
    </source>
</evidence>
<dbReference type="OMA" id="HIWDVKP"/>
<dbReference type="OrthoDB" id="5393606at2759"/>
<dbReference type="PANTHER" id="PTHR33048:SF129">
    <property type="entry name" value="INTEGRAL MEMBRANE PROTEIN-RELATED"/>
    <property type="match status" value="1"/>
</dbReference>
<feature type="compositionally biased region" description="Basic and acidic residues" evidence="6">
    <location>
        <begin position="442"/>
        <end position="457"/>
    </location>
</feature>
<keyword evidence="10" id="KW-1185">Reference proteome</keyword>
<feature type="transmembrane region" description="Helical" evidence="7">
    <location>
        <begin position="259"/>
        <end position="279"/>
    </location>
</feature>
<dbReference type="HOGENOM" id="CLU_045846_0_0_1"/>
<keyword evidence="4 7" id="KW-0472">Membrane</keyword>
<evidence type="ECO:0000256" key="4">
    <source>
        <dbReference type="ARBA" id="ARBA00023136"/>
    </source>
</evidence>
<proteinExistence type="inferred from homology"/>
<feature type="transmembrane region" description="Helical" evidence="7">
    <location>
        <begin position="103"/>
        <end position="120"/>
    </location>
</feature>
<name>S7ZWV9_DACHA</name>
<dbReference type="InterPro" id="IPR049326">
    <property type="entry name" value="Rhodopsin_dom_fungi"/>
</dbReference>
<dbReference type="InterPro" id="IPR052337">
    <property type="entry name" value="SAT4-like"/>
</dbReference>
<feature type="region of interest" description="Disordered" evidence="6">
    <location>
        <begin position="430"/>
        <end position="473"/>
    </location>
</feature>
<evidence type="ECO:0000256" key="3">
    <source>
        <dbReference type="ARBA" id="ARBA00022989"/>
    </source>
</evidence>
<keyword evidence="3 7" id="KW-1133">Transmembrane helix</keyword>